<evidence type="ECO:0000256" key="5">
    <source>
        <dbReference type="ARBA" id="ARBA00022741"/>
    </source>
</evidence>
<dbReference type="Gene3D" id="1.20.120.620">
    <property type="entry name" value="Backbone structure of the membrane domain of e. Coli histidine kinase receptor kdpd"/>
    <property type="match status" value="1"/>
</dbReference>
<keyword evidence="8 11" id="KW-1133">Transmembrane helix</keyword>
<keyword evidence="5" id="KW-0547">Nucleotide-binding</keyword>
<dbReference type="RefSeq" id="WP_145907933.1">
    <property type="nucleotide sequence ID" value="NZ_BAAAMZ010000007.1"/>
</dbReference>
<evidence type="ECO:0000256" key="8">
    <source>
        <dbReference type="ARBA" id="ARBA00022989"/>
    </source>
</evidence>
<evidence type="ECO:0000313" key="14">
    <source>
        <dbReference type="Proteomes" id="UP000317940"/>
    </source>
</evidence>
<feature type="domain" description="Sensor protein KdpD transmembrane" evidence="12">
    <location>
        <begin position="10"/>
        <end position="108"/>
    </location>
</feature>
<feature type="transmembrane region" description="Helical" evidence="11">
    <location>
        <begin position="83"/>
        <end position="103"/>
    </location>
</feature>
<dbReference type="Proteomes" id="UP000317940">
    <property type="component" value="Unassembled WGS sequence"/>
</dbReference>
<name>A0A561UQI5_9ACTN</name>
<keyword evidence="7" id="KW-0067">ATP-binding</keyword>
<dbReference type="EMBL" id="VIWT01000001">
    <property type="protein sequence ID" value="TWG01589.1"/>
    <property type="molecule type" value="Genomic_DNA"/>
</dbReference>
<keyword evidence="2" id="KW-0597">Phosphoprotein</keyword>
<organism evidence="13 14">
    <name type="scientific">Kitasatospora viridis</name>
    <dbReference type="NCBI Taxonomy" id="281105"/>
    <lineage>
        <taxon>Bacteria</taxon>
        <taxon>Bacillati</taxon>
        <taxon>Actinomycetota</taxon>
        <taxon>Actinomycetes</taxon>
        <taxon>Kitasatosporales</taxon>
        <taxon>Streptomycetaceae</taxon>
        <taxon>Kitasatospora</taxon>
    </lineage>
</organism>
<dbReference type="GO" id="GO:0000155">
    <property type="term" value="F:phosphorelay sensor kinase activity"/>
    <property type="evidence" value="ECO:0007669"/>
    <property type="project" value="TreeGrafter"/>
</dbReference>
<comment type="subcellular location">
    <subcellularLocation>
        <location evidence="1">Membrane</location>
        <topology evidence="1">Multi-pass membrane protein</topology>
    </subcellularLocation>
</comment>
<dbReference type="OrthoDB" id="3696881at2"/>
<evidence type="ECO:0000256" key="11">
    <source>
        <dbReference type="SAM" id="Phobius"/>
    </source>
</evidence>
<evidence type="ECO:0000256" key="9">
    <source>
        <dbReference type="ARBA" id="ARBA00023012"/>
    </source>
</evidence>
<evidence type="ECO:0000256" key="2">
    <source>
        <dbReference type="ARBA" id="ARBA00022553"/>
    </source>
</evidence>
<sequence>MRPIPTVPVLAALLGPLALCALLLPTRGHFANTNVALLLVAVVVAVAISGRQLAGALAAVTAALWFDFFFTRPYQTVDISKSADLVTAGLLLAVGLTVSQLAARARHYRMVAITGADHLSRVRGAAVLARSANSALTVVDHVRAQLTDLLQLSECSFEYGSLLGHPPRLEADGSISVGGQPWDTDRLGLPPEAVELRIFGTGKYLGRFMLTGTPGTVPSHQARLVATTLADQAGAALDSLQRPVKAA</sequence>
<accession>A0A561UQI5</accession>
<keyword evidence="10 11" id="KW-0472">Membrane</keyword>
<evidence type="ECO:0000256" key="7">
    <source>
        <dbReference type="ARBA" id="ARBA00022840"/>
    </source>
</evidence>
<keyword evidence="14" id="KW-1185">Reference proteome</keyword>
<dbReference type="InterPro" id="IPR052023">
    <property type="entry name" value="Histidine_kinase_KdpD"/>
</dbReference>
<keyword evidence="9" id="KW-0902">Two-component regulatory system</keyword>
<evidence type="ECO:0000256" key="6">
    <source>
        <dbReference type="ARBA" id="ARBA00022777"/>
    </source>
</evidence>
<dbReference type="Pfam" id="PF13493">
    <property type="entry name" value="DUF4118"/>
    <property type="match status" value="1"/>
</dbReference>
<dbReference type="GO" id="GO:0005886">
    <property type="term" value="C:plasma membrane"/>
    <property type="evidence" value="ECO:0007669"/>
    <property type="project" value="TreeGrafter"/>
</dbReference>
<dbReference type="GO" id="GO:0005524">
    <property type="term" value="F:ATP binding"/>
    <property type="evidence" value="ECO:0007669"/>
    <property type="project" value="UniProtKB-KW"/>
</dbReference>
<feature type="transmembrane region" description="Helical" evidence="11">
    <location>
        <begin position="30"/>
        <end position="48"/>
    </location>
</feature>
<dbReference type="PANTHER" id="PTHR45569">
    <property type="entry name" value="SENSOR PROTEIN KDPD"/>
    <property type="match status" value="1"/>
</dbReference>
<proteinExistence type="predicted"/>
<reference evidence="13 14" key="1">
    <citation type="submission" date="2019-06" db="EMBL/GenBank/DDBJ databases">
        <title>Sequencing the genomes of 1000 actinobacteria strains.</title>
        <authorList>
            <person name="Klenk H.-P."/>
        </authorList>
    </citation>
    <scope>NUCLEOTIDE SEQUENCE [LARGE SCALE GENOMIC DNA]</scope>
    <source>
        <strain evidence="13 14">DSM 44826</strain>
    </source>
</reference>
<feature type="transmembrane region" description="Helical" evidence="11">
    <location>
        <begin position="53"/>
        <end position="71"/>
    </location>
</feature>
<keyword evidence="6" id="KW-0418">Kinase</keyword>
<dbReference type="PANTHER" id="PTHR45569:SF1">
    <property type="entry name" value="SENSOR PROTEIN KDPD"/>
    <property type="match status" value="1"/>
</dbReference>
<evidence type="ECO:0000256" key="4">
    <source>
        <dbReference type="ARBA" id="ARBA00022692"/>
    </source>
</evidence>
<protein>
    <submittedName>
        <fullName evidence="13">Uncharacterized protein DUF4118</fullName>
    </submittedName>
</protein>
<evidence type="ECO:0000256" key="10">
    <source>
        <dbReference type="ARBA" id="ARBA00023136"/>
    </source>
</evidence>
<gene>
    <name evidence="13" type="ORF">FHX73_115490</name>
</gene>
<dbReference type="InterPro" id="IPR025201">
    <property type="entry name" value="KdpD_TM"/>
</dbReference>
<evidence type="ECO:0000259" key="12">
    <source>
        <dbReference type="Pfam" id="PF13493"/>
    </source>
</evidence>
<keyword evidence="4 11" id="KW-0812">Transmembrane</keyword>
<evidence type="ECO:0000313" key="13">
    <source>
        <dbReference type="EMBL" id="TWG01589.1"/>
    </source>
</evidence>
<keyword evidence="3" id="KW-0808">Transferase</keyword>
<evidence type="ECO:0000256" key="3">
    <source>
        <dbReference type="ARBA" id="ARBA00022679"/>
    </source>
</evidence>
<evidence type="ECO:0000256" key="1">
    <source>
        <dbReference type="ARBA" id="ARBA00004141"/>
    </source>
</evidence>
<dbReference type="InterPro" id="IPR038318">
    <property type="entry name" value="KdpD_sf"/>
</dbReference>
<comment type="caution">
    <text evidence="13">The sequence shown here is derived from an EMBL/GenBank/DDBJ whole genome shotgun (WGS) entry which is preliminary data.</text>
</comment>
<dbReference type="AlphaFoldDB" id="A0A561UQI5"/>